<keyword evidence="1" id="KW-0560">Oxidoreductase</keyword>
<dbReference type="Pfam" id="PF00171">
    <property type="entry name" value="Aldedh"/>
    <property type="match status" value="1"/>
</dbReference>
<dbReference type="InterPro" id="IPR016161">
    <property type="entry name" value="Ald_DH/histidinol_DH"/>
</dbReference>
<proteinExistence type="predicted"/>
<dbReference type="SUPFAM" id="SSF53720">
    <property type="entry name" value="ALDH-like"/>
    <property type="match status" value="1"/>
</dbReference>
<dbReference type="Gene3D" id="3.40.605.10">
    <property type="entry name" value="Aldehyde Dehydrogenase, Chain A, domain 1"/>
    <property type="match status" value="1"/>
</dbReference>
<dbReference type="RefSeq" id="WP_386768848.1">
    <property type="nucleotide sequence ID" value="NZ_JBHSTI010000039.1"/>
</dbReference>
<dbReference type="Gene3D" id="3.40.309.10">
    <property type="entry name" value="Aldehyde Dehydrogenase, Chain A, domain 2"/>
    <property type="match status" value="1"/>
</dbReference>
<evidence type="ECO:0000259" key="2">
    <source>
        <dbReference type="Pfam" id="PF00171"/>
    </source>
</evidence>
<dbReference type="InterPro" id="IPR015590">
    <property type="entry name" value="Aldehyde_DH_dom"/>
</dbReference>
<dbReference type="InterPro" id="IPR016163">
    <property type="entry name" value="Ald_DH_C"/>
</dbReference>
<name>A0ABW1T5K1_9ACTN</name>
<organism evidence="3 4">
    <name type="scientific">Longivirga aurantiaca</name>
    <dbReference type="NCBI Taxonomy" id="1837743"/>
    <lineage>
        <taxon>Bacteria</taxon>
        <taxon>Bacillati</taxon>
        <taxon>Actinomycetota</taxon>
        <taxon>Actinomycetes</taxon>
        <taxon>Sporichthyales</taxon>
        <taxon>Sporichthyaceae</taxon>
        <taxon>Longivirga</taxon>
    </lineage>
</organism>
<keyword evidence="4" id="KW-1185">Reference proteome</keyword>
<evidence type="ECO:0000313" key="3">
    <source>
        <dbReference type="EMBL" id="MFC6239529.1"/>
    </source>
</evidence>
<comment type="caution">
    <text evidence="3">The sequence shown here is derived from an EMBL/GenBank/DDBJ whole genome shotgun (WGS) entry which is preliminary data.</text>
</comment>
<protein>
    <submittedName>
        <fullName evidence="3">Aldehyde dehydrogenase family protein</fullName>
    </submittedName>
</protein>
<gene>
    <name evidence="3" type="ORF">ACFQGU_16770</name>
</gene>
<dbReference type="Proteomes" id="UP001596138">
    <property type="component" value="Unassembled WGS sequence"/>
</dbReference>
<sequence>MEVAEVVARARAAQSEIAEWDADRVHELTTAVAYAVARKDRAEALARLAVDEAGFGNYEDKVTKIERRVLGVLSDLRETPTVGIVEEDPARGLVKIAKPVGVVAGLVPTTGPDATPPVKALCALAGRNAIVFAAHPRSKRTTDAVVGFMREACEQVGAPADLVQVLPEAKIAYTQELMHQVDLIVATGGAGMVKAAYSSGTPAFGVGVGNAVHVVDETADLADAAAAIVAAKTFDYATSCLADNSVVAHDSVYDDLVARLTAAGGHVCDDDQKAALQAAMWPDGGEIPTPDVIAKSAPHIAALAGIDVPASTTFLIVHEDGVGHDHPFSGEKLSVVLALYRYSGAIDNAVAQVNAITGYQGLGHTCGIHTTSDAHVDALAFGTKTARVLVNQNLNEGAGSARNGLPFTLSLSCGTWGGGITTENVNARHFVNLTWVSRPSVTRRVDAESLFAAHFDKYGR</sequence>
<dbReference type="CDD" id="cd07122">
    <property type="entry name" value="ALDH_F20_ACDH"/>
    <property type="match status" value="1"/>
</dbReference>
<evidence type="ECO:0000256" key="1">
    <source>
        <dbReference type="ARBA" id="ARBA00023002"/>
    </source>
</evidence>
<feature type="domain" description="Aldehyde dehydrogenase" evidence="2">
    <location>
        <begin position="2"/>
        <end position="263"/>
    </location>
</feature>
<reference evidence="4" key="1">
    <citation type="journal article" date="2019" name="Int. J. Syst. Evol. Microbiol.">
        <title>The Global Catalogue of Microorganisms (GCM) 10K type strain sequencing project: providing services to taxonomists for standard genome sequencing and annotation.</title>
        <authorList>
            <consortium name="The Broad Institute Genomics Platform"/>
            <consortium name="The Broad Institute Genome Sequencing Center for Infectious Disease"/>
            <person name="Wu L."/>
            <person name="Ma J."/>
        </authorList>
    </citation>
    <scope>NUCLEOTIDE SEQUENCE [LARGE SCALE GENOMIC DNA]</scope>
    <source>
        <strain evidence="4">CGMCC 4.7317</strain>
    </source>
</reference>
<dbReference type="InterPro" id="IPR016162">
    <property type="entry name" value="Ald_DH_N"/>
</dbReference>
<accession>A0ABW1T5K1</accession>
<dbReference type="EMBL" id="JBHSTI010000039">
    <property type="protein sequence ID" value="MFC6239529.1"/>
    <property type="molecule type" value="Genomic_DNA"/>
</dbReference>
<evidence type="ECO:0000313" key="4">
    <source>
        <dbReference type="Proteomes" id="UP001596138"/>
    </source>
</evidence>
<dbReference type="PANTHER" id="PTHR11699">
    <property type="entry name" value="ALDEHYDE DEHYDROGENASE-RELATED"/>
    <property type="match status" value="1"/>
</dbReference>